<organism evidence="2 3">
    <name type="scientific">Onychostoma macrolepis</name>
    <dbReference type="NCBI Taxonomy" id="369639"/>
    <lineage>
        <taxon>Eukaryota</taxon>
        <taxon>Metazoa</taxon>
        <taxon>Chordata</taxon>
        <taxon>Craniata</taxon>
        <taxon>Vertebrata</taxon>
        <taxon>Euteleostomi</taxon>
        <taxon>Actinopterygii</taxon>
        <taxon>Neopterygii</taxon>
        <taxon>Teleostei</taxon>
        <taxon>Ostariophysi</taxon>
        <taxon>Cypriniformes</taxon>
        <taxon>Cyprinidae</taxon>
        <taxon>Acrossocheilinae</taxon>
        <taxon>Onychostoma</taxon>
    </lineage>
</organism>
<comment type="caution">
    <text evidence="2">The sequence shown here is derived from an EMBL/GenBank/DDBJ whole genome shotgun (WGS) entry which is preliminary data.</text>
</comment>
<sequence>MSHPHIIKDTEDCHRHLTLACGDLENYQAGEPEDTPERTATPADSVQEALDEMEERPNKMRERIKETLYSLKRELDELEGGCELMQPHPSPHDYVQRKQYKQVAGTLVMQDLEYPDDRFQRRRRTQIKKGIEKGRNSKILVCSCEKHLIPLKKMKSIRK</sequence>
<evidence type="ECO:0000256" key="1">
    <source>
        <dbReference type="SAM" id="MobiDB-lite"/>
    </source>
</evidence>
<reference evidence="2 3" key="1">
    <citation type="submission" date="2020-04" db="EMBL/GenBank/DDBJ databases">
        <title>Chromosome-level genome assembly of a cyprinid fish Onychostoma macrolepis by integration of Nanopore Sequencing, Bionano and Hi-C technology.</title>
        <authorList>
            <person name="Wang D."/>
        </authorList>
    </citation>
    <scope>NUCLEOTIDE SEQUENCE [LARGE SCALE GENOMIC DNA]</scope>
    <source>
        <strain evidence="2">SWU-2019</strain>
        <tissue evidence="2">Muscle</tissue>
    </source>
</reference>
<evidence type="ECO:0000313" key="2">
    <source>
        <dbReference type="EMBL" id="KAF4110039.1"/>
    </source>
</evidence>
<protein>
    <submittedName>
        <fullName evidence="2">Uncharacterized protein</fullName>
    </submittedName>
</protein>
<name>A0A7J6CRT4_9TELE</name>
<proteinExistence type="predicted"/>
<dbReference type="AlphaFoldDB" id="A0A7J6CRT4"/>
<dbReference type="Proteomes" id="UP000579812">
    <property type="component" value="Unassembled WGS sequence"/>
</dbReference>
<feature type="region of interest" description="Disordered" evidence="1">
    <location>
        <begin position="27"/>
        <end position="59"/>
    </location>
</feature>
<keyword evidence="3" id="KW-1185">Reference proteome</keyword>
<dbReference type="EMBL" id="JAAMOB010000008">
    <property type="protein sequence ID" value="KAF4110039.1"/>
    <property type="molecule type" value="Genomic_DNA"/>
</dbReference>
<accession>A0A7J6CRT4</accession>
<gene>
    <name evidence="2" type="ORF">G5714_009291</name>
</gene>
<evidence type="ECO:0000313" key="3">
    <source>
        <dbReference type="Proteomes" id="UP000579812"/>
    </source>
</evidence>